<comment type="function">
    <text evidence="4">May be an activator protein for the gylABX operon.</text>
</comment>
<dbReference type="PROSITE" id="PS51078">
    <property type="entry name" value="ICLR_ED"/>
    <property type="match status" value="1"/>
</dbReference>
<dbReference type="RefSeq" id="WP_141609794.1">
    <property type="nucleotide sequence ID" value="NZ_VIGC02000009.1"/>
</dbReference>
<reference evidence="9 10" key="1">
    <citation type="submission" date="2019-06" db="EMBL/GenBank/DDBJ databases">
        <title>Genome sequence of Litorilinea aerophila BAA-2444.</title>
        <authorList>
            <person name="Maclea K.S."/>
            <person name="Maurais E.G."/>
            <person name="Iannazzi L.C."/>
        </authorList>
    </citation>
    <scope>NUCLEOTIDE SEQUENCE [LARGE SCALE GENOMIC DNA]</scope>
    <source>
        <strain evidence="9 10">ATCC BAA-2444</strain>
    </source>
</reference>
<organism evidence="9 10">
    <name type="scientific">Litorilinea aerophila</name>
    <dbReference type="NCBI Taxonomy" id="1204385"/>
    <lineage>
        <taxon>Bacteria</taxon>
        <taxon>Bacillati</taxon>
        <taxon>Chloroflexota</taxon>
        <taxon>Caldilineae</taxon>
        <taxon>Caldilineales</taxon>
        <taxon>Caldilineaceae</taxon>
        <taxon>Litorilinea</taxon>
    </lineage>
</organism>
<dbReference type="Pfam" id="PF01614">
    <property type="entry name" value="IclR_C"/>
    <property type="match status" value="1"/>
</dbReference>
<dbReference type="InterPro" id="IPR005471">
    <property type="entry name" value="Tscrpt_reg_IclR_N"/>
</dbReference>
<evidence type="ECO:0000259" key="8">
    <source>
        <dbReference type="PROSITE" id="PS51078"/>
    </source>
</evidence>
<accession>A0A540VHJ0</accession>
<dbReference type="InterPro" id="IPR036388">
    <property type="entry name" value="WH-like_DNA-bd_sf"/>
</dbReference>
<keyword evidence="3" id="KW-0804">Transcription</keyword>
<evidence type="ECO:0000256" key="1">
    <source>
        <dbReference type="ARBA" id="ARBA00023015"/>
    </source>
</evidence>
<comment type="caution">
    <text evidence="9">The sequence shown here is derived from an EMBL/GenBank/DDBJ whole genome shotgun (WGS) entry which is preliminary data.</text>
</comment>
<evidence type="ECO:0000256" key="2">
    <source>
        <dbReference type="ARBA" id="ARBA00023125"/>
    </source>
</evidence>
<feature type="region of interest" description="Disordered" evidence="6">
    <location>
        <begin position="251"/>
        <end position="272"/>
    </location>
</feature>
<dbReference type="InParanoid" id="A0A540VHJ0"/>
<keyword evidence="1" id="KW-0805">Transcription regulation</keyword>
<gene>
    <name evidence="9" type="ORF">FKZ61_09180</name>
</gene>
<dbReference type="InterPro" id="IPR036390">
    <property type="entry name" value="WH_DNA-bd_sf"/>
</dbReference>
<keyword evidence="2" id="KW-0238">DNA-binding</keyword>
<protein>
    <recommendedName>
        <fullName evidence="5">Glycerol operon regulatory protein</fullName>
    </recommendedName>
</protein>
<evidence type="ECO:0000259" key="7">
    <source>
        <dbReference type="PROSITE" id="PS51077"/>
    </source>
</evidence>
<dbReference type="PANTHER" id="PTHR30136">
    <property type="entry name" value="HELIX-TURN-HELIX TRANSCRIPTIONAL REGULATOR, ICLR FAMILY"/>
    <property type="match status" value="1"/>
</dbReference>
<dbReference type="AlphaFoldDB" id="A0A540VHJ0"/>
<evidence type="ECO:0000313" key="9">
    <source>
        <dbReference type="EMBL" id="TQE96238.1"/>
    </source>
</evidence>
<dbReference type="SUPFAM" id="SSF55781">
    <property type="entry name" value="GAF domain-like"/>
    <property type="match status" value="1"/>
</dbReference>
<dbReference type="InterPro" id="IPR029016">
    <property type="entry name" value="GAF-like_dom_sf"/>
</dbReference>
<dbReference type="SMART" id="SM00346">
    <property type="entry name" value="HTH_ICLR"/>
    <property type="match status" value="1"/>
</dbReference>
<dbReference type="SUPFAM" id="SSF46785">
    <property type="entry name" value="Winged helix' DNA-binding domain"/>
    <property type="match status" value="1"/>
</dbReference>
<dbReference type="Gene3D" id="1.10.10.10">
    <property type="entry name" value="Winged helix-like DNA-binding domain superfamily/Winged helix DNA-binding domain"/>
    <property type="match status" value="1"/>
</dbReference>
<evidence type="ECO:0000313" key="10">
    <source>
        <dbReference type="Proteomes" id="UP000317371"/>
    </source>
</evidence>
<sequence length="272" mass="29322">MQEPYPGTQAVVRALSLLKAFSDARPAWHLTELAQAVGLNKTTAYRLLSTLERAQFLVRDPATGAYRLGPELIALGASALRSNDLRSISRPSLEALAAETGETTSLEILVNDQVLILDEVSTRYRLGVSQDVGSRLPAHATSTGKVLLAHQPAAMVEALLQQPLARLTERTLVDPTMLRQELEQVRRQGYAVAAGELEAGFVAVAAPIFDHHRQVVAAVSVGGPSTRLNEAHWPALVEQVQRCARHISHQLGYRPAGDAPTETQGTAPASPR</sequence>
<dbReference type="Pfam" id="PF09339">
    <property type="entry name" value="HTH_IclR"/>
    <property type="match status" value="1"/>
</dbReference>
<dbReference type="InterPro" id="IPR014757">
    <property type="entry name" value="Tscrpt_reg_IclR_C"/>
</dbReference>
<dbReference type="Proteomes" id="UP000317371">
    <property type="component" value="Unassembled WGS sequence"/>
</dbReference>
<dbReference type="GO" id="GO:0045892">
    <property type="term" value="P:negative regulation of DNA-templated transcription"/>
    <property type="evidence" value="ECO:0007669"/>
    <property type="project" value="TreeGrafter"/>
</dbReference>
<feature type="compositionally biased region" description="Polar residues" evidence="6">
    <location>
        <begin position="261"/>
        <end position="272"/>
    </location>
</feature>
<evidence type="ECO:0000256" key="4">
    <source>
        <dbReference type="ARBA" id="ARBA00058938"/>
    </source>
</evidence>
<keyword evidence="10" id="KW-1185">Reference proteome</keyword>
<dbReference type="PROSITE" id="PS51077">
    <property type="entry name" value="HTH_ICLR"/>
    <property type="match status" value="1"/>
</dbReference>
<dbReference type="InterPro" id="IPR050707">
    <property type="entry name" value="HTH_MetabolicPath_Reg"/>
</dbReference>
<dbReference type="FunFam" id="1.10.10.10:FF:000056">
    <property type="entry name" value="IclR family transcriptional regulator"/>
    <property type="match status" value="1"/>
</dbReference>
<evidence type="ECO:0000256" key="3">
    <source>
        <dbReference type="ARBA" id="ARBA00023163"/>
    </source>
</evidence>
<dbReference type="GO" id="GO:0003677">
    <property type="term" value="F:DNA binding"/>
    <property type="evidence" value="ECO:0007669"/>
    <property type="project" value="UniProtKB-KW"/>
</dbReference>
<evidence type="ECO:0000256" key="5">
    <source>
        <dbReference type="ARBA" id="ARBA00070406"/>
    </source>
</evidence>
<dbReference type="Gene3D" id="3.30.450.40">
    <property type="match status" value="1"/>
</dbReference>
<feature type="domain" description="HTH iclR-type" evidence="7">
    <location>
        <begin position="8"/>
        <end position="70"/>
    </location>
</feature>
<proteinExistence type="predicted"/>
<dbReference type="OrthoDB" id="9791752at2"/>
<dbReference type="PANTHER" id="PTHR30136:SF24">
    <property type="entry name" value="HTH-TYPE TRANSCRIPTIONAL REPRESSOR ALLR"/>
    <property type="match status" value="1"/>
</dbReference>
<dbReference type="EMBL" id="VIGC01000009">
    <property type="protein sequence ID" value="TQE96238.1"/>
    <property type="molecule type" value="Genomic_DNA"/>
</dbReference>
<feature type="domain" description="IclR-ED" evidence="8">
    <location>
        <begin position="71"/>
        <end position="253"/>
    </location>
</feature>
<evidence type="ECO:0000256" key="6">
    <source>
        <dbReference type="SAM" id="MobiDB-lite"/>
    </source>
</evidence>
<dbReference type="GO" id="GO:0003700">
    <property type="term" value="F:DNA-binding transcription factor activity"/>
    <property type="evidence" value="ECO:0007669"/>
    <property type="project" value="TreeGrafter"/>
</dbReference>
<name>A0A540VHJ0_9CHLR</name>